<dbReference type="AlphaFoldDB" id="A0A1G7UN37"/>
<accession>A0A1G7UN37</accession>
<evidence type="ECO:0000313" key="2">
    <source>
        <dbReference type="Proteomes" id="UP000198972"/>
    </source>
</evidence>
<protein>
    <recommendedName>
        <fullName evidence="3">Alpha/beta hydrolase family protein</fullName>
    </recommendedName>
</protein>
<dbReference type="OrthoDB" id="7185741at2"/>
<dbReference type="STRING" id="670482.SAMN04488542_1486"/>
<keyword evidence="2" id="KW-1185">Reference proteome</keyword>
<proteinExistence type="predicted"/>
<evidence type="ECO:0008006" key="3">
    <source>
        <dbReference type="Google" id="ProtNLM"/>
    </source>
</evidence>
<gene>
    <name evidence="1" type="ORF">SAMN04488542_1486</name>
</gene>
<name>A0A1G7UN37_9BACL</name>
<dbReference type="InterPro" id="IPR029058">
    <property type="entry name" value="AB_hydrolase_fold"/>
</dbReference>
<sequence length="124" mass="13766">MPTGSPNVFVVLHLRFVNVIAKDSFFEAKEEEAELAGTTEDAIRGQHLGSLPVRIIARGLMQDYTKAGISVEGGHMLESIWQTGQRKMLEISTDSQLIVAEKSGHMIIHDQPELVVETIRNLLK</sequence>
<dbReference type="Gene3D" id="3.40.50.1820">
    <property type="entry name" value="alpha/beta hydrolase"/>
    <property type="match status" value="1"/>
</dbReference>
<reference evidence="1 2" key="1">
    <citation type="submission" date="2016-10" db="EMBL/GenBank/DDBJ databases">
        <authorList>
            <person name="de Groot N.N."/>
        </authorList>
    </citation>
    <scope>NUCLEOTIDE SEQUENCE [LARGE SCALE GENOMIC DNA]</scope>
    <source>
        <strain evidence="1 2">DSM 28129</strain>
    </source>
</reference>
<dbReference type="EMBL" id="FNBG01000048">
    <property type="protein sequence ID" value="SDG48924.1"/>
    <property type="molecule type" value="Genomic_DNA"/>
</dbReference>
<dbReference type="Proteomes" id="UP000198972">
    <property type="component" value="Unassembled WGS sequence"/>
</dbReference>
<dbReference type="SUPFAM" id="SSF53474">
    <property type="entry name" value="alpha/beta-Hydrolases"/>
    <property type="match status" value="1"/>
</dbReference>
<organism evidence="1 2">
    <name type="scientific">Fontibacillus panacisegetis</name>
    <dbReference type="NCBI Taxonomy" id="670482"/>
    <lineage>
        <taxon>Bacteria</taxon>
        <taxon>Bacillati</taxon>
        <taxon>Bacillota</taxon>
        <taxon>Bacilli</taxon>
        <taxon>Bacillales</taxon>
        <taxon>Paenibacillaceae</taxon>
        <taxon>Fontibacillus</taxon>
    </lineage>
</organism>
<evidence type="ECO:0000313" key="1">
    <source>
        <dbReference type="EMBL" id="SDG48924.1"/>
    </source>
</evidence>